<proteinExistence type="predicted"/>
<dbReference type="Proteomes" id="UP000514424">
    <property type="component" value="Segment"/>
</dbReference>
<keyword evidence="3" id="KW-0347">Helicase</keyword>
<feature type="domain" description="BT4734-like N-terminal" evidence="2">
    <location>
        <begin position="84"/>
        <end position="183"/>
    </location>
</feature>
<dbReference type="InterPro" id="IPR014907">
    <property type="entry name" value="BT4734-like_N"/>
</dbReference>
<evidence type="ECO:0000313" key="4">
    <source>
        <dbReference type="Proteomes" id="UP000514424"/>
    </source>
</evidence>
<evidence type="ECO:0000256" key="1">
    <source>
        <dbReference type="SAM" id="MobiDB-lite"/>
    </source>
</evidence>
<gene>
    <name evidence="3" type="ORF">elemo63D_phanotate15</name>
</gene>
<keyword evidence="3" id="KW-0547">Nucleotide-binding</keyword>
<evidence type="ECO:0000259" key="2">
    <source>
        <dbReference type="Pfam" id="PF08800"/>
    </source>
</evidence>
<dbReference type="EMBL" id="MT497071">
    <property type="protein sequence ID" value="QMP85178.1"/>
    <property type="molecule type" value="Genomic_DNA"/>
</dbReference>
<dbReference type="Pfam" id="PF08800">
    <property type="entry name" value="BT4734-like_N"/>
    <property type="match status" value="1"/>
</dbReference>
<protein>
    <submittedName>
        <fullName evidence="3">DNA primase/helicase</fullName>
    </submittedName>
</protein>
<feature type="region of interest" description="Disordered" evidence="1">
    <location>
        <begin position="599"/>
        <end position="619"/>
    </location>
</feature>
<evidence type="ECO:0000313" key="3">
    <source>
        <dbReference type="EMBL" id="QMP85178.1"/>
    </source>
</evidence>
<dbReference type="GO" id="GO:0004386">
    <property type="term" value="F:helicase activity"/>
    <property type="evidence" value="ECO:0007669"/>
    <property type="project" value="UniProtKB-KW"/>
</dbReference>
<keyword evidence="3" id="KW-0378">Hydrolase</keyword>
<keyword evidence="4" id="KW-1185">Reference proteome</keyword>
<accession>A0A7D7F294</accession>
<sequence length="619" mass="70491">MKNKDMKVAVFNNINDTSEPRYVEVSKILKAIKDGSFKDKVESIRNENDKGNQSRLKSSLTSILFSSSKQEGVESGRNNKISWRTDKGLVEHSGLMCLDLDKFSNEFEMISIKDDLMNDDYVFSVFVSPSGEGLKVLVKVPTQIENHRKYFYGLKEHFNSPNFDDSCVNEARVCYVSYDEGIYINEDSKVFTKMVETKTPSVEVRETKVQVKVENDRVIDGLYKWWNAKYGIVDGERNRNTYILAMAFNEFGIPELQAKSFMSQFEDLSGSDPFSINEINRSIESAYNKTHVFGTKSFTDEETIIKEYLHNDIDPKQSISVNLDNIYKASFVDVTKKIEYPPVAVSIGTHRMGSKDFPIPFGTYGNFSCIVGASKSKKTFLKSLITASFIGGQTSNYTSSIKSHRDRECFIIDLDTEQSSWHAQNVFKRVTRLVGVENYEFYKPFALRPYEPKERLQFIEWLIYESEMKDNIGFIAIDGLADLVNDFNDLKESQAVIQKVMKWTDDKQFHLTTILHSNFGTTKAVGHIGSSMLKKAETVCQVTPEGDSVKAHFSHTRGFPIADFCYSVNEEGLPYLLNENAEPIIRKVVKEIDECDTQLPTPTPDQAFGPIDINNEIPF</sequence>
<name>A0A7D7F294_9CAUD</name>
<keyword evidence="3" id="KW-0067">ATP-binding</keyword>
<organism evidence="3 4">
    <name type="scientific">Flavobacterium phage vB_FspP_elemoF_6-3D</name>
    <dbReference type="NCBI Taxonomy" id="2743826"/>
    <lineage>
        <taxon>Viruses</taxon>
        <taxon>Duplodnaviria</taxon>
        <taxon>Heunggongvirae</taxon>
        <taxon>Uroviricota</taxon>
        <taxon>Caudoviricetes</taxon>
        <taxon>Elemovirus</taxon>
        <taxon>Elemovirus elemoF</taxon>
    </lineage>
</organism>
<reference evidence="4" key="1">
    <citation type="submission" date="2020-05" db="EMBL/GenBank/DDBJ databases">
        <title>Genomics and ecology of novel Flavobacterium phages from the Baltic Sea.</title>
        <authorList>
            <person name="Hoetzinger M."/>
            <person name="Nilsson E."/>
            <person name="Holmfeldt K."/>
        </authorList>
    </citation>
    <scope>NUCLEOTIDE SEQUENCE [LARGE SCALE GENOMIC DNA]</scope>
</reference>